<reference evidence="1" key="2">
    <citation type="journal article" date="2023" name="Curr. Microbiol.">
        <title>Neisseria montereyensis sp. nov., Isolated from Oropharynx of California Sea Lion (Zalophus californianus): Genomic, Phylogenetic, and Phenotypic Study.</title>
        <authorList>
            <person name="Volokhov D.V."/>
            <person name="Zagorodnyaya T.A."/>
            <person name="Furtak V.A."/>
            <person name="Nattanmai G."/>
            <person name="Randall L."/>
            <person name="Jose S."/>
            <person name="Gao Y."/>
            <person name="Gulland F.M."/>
            <person name="Eisenberg T."/>
            <person name="Delmonte P."/>
            <person name="Blom J."/>
            <person name="Mitchell K.K."/>
        </authorList>
    </citation>
    <scope>NUCLEOTIDE SEQUENCE</scope>
    <source>
        <strain evidence="1">CSL10203-ORH2</strain>
    </source>
</reference>
<dbReference type="NCBIfam" id="TIGR02681">
    <property type="entry name" value="phage_pRha"/>
    <property type="match status" value="1"/>
</dbReference>
<dbReference type="Pfam" id="PF09669">
    <property type="entry name" value="Phage_pRha"/>
    <property type="match status" value="1"/>
</dbReference>
<protein>
    <submittedName>
        <fullName evidence="1">Rha family transcriptional regulator</fullName>
    </submittedName>
</protein>
<evidence type="ECO:0000313" key="1">
    <source>
        <dbReference type="EMBL" id="MCS4534264.1"/>
    </source>
</evidence>
<proteinExistence type="predicted"/>
<sequence>MNSQPLVRHSGNRLITTSLAISNHFNRKHKDILRAIENLECSQEFRERNFAPTSYKTSQGKIMPAYEITRDGFVFLCMGFTGTQAAQWKEKYIAAFNALEAEVNKGGDVALLQQQNEALKQELAIHAPKFVRLAFYHNVGLEMSEMRALTNRSARTVRRNLKRLAACGLTEYRPDPRLSAFGKLGNLRRRQNAEFFAAQQSLSLGE</sequence>
<organism evidence="1 2">
    <name type="scientific">Neisseria montereyensis</name>
    <dbReference type="NCBI Taxonomy" id="2973938"/>
    <lineage>
        <taxon>Bacteria</taxon>
        <taxon>Pseudomonadati</taxon>
        <taxon>Pseudomonadota</taxon>
        <taxon>Betaproteobacteria</taxon>
        <taxon>Neisseriales</taxon>
        <taxon>Neisseriaceae</taxon>
        <taxon>Neisseria</taxon>
    </lineage>
</organism>
<name>A0ABT2FDG7_9NEIS</name>
<dbReference type="Proteomes" id="UP001166947">
    <property type="component" value="Unassembled WGS sequence"/>
</dbReference>
<comment type="caution">
    <text evidence="1">The sequence shown here is derived from an EMBL/GenBank/DDBJ whole genome shotgun (WGS) entry which is preliminary data.</text>
</comment>
<accession>A0ABT2FDG7</accession>
<reference evidence="1" key="1">
    <citation type="submission" date="2022-08" db="EMBL/GenBank/DDBJ databases">
        <authorList>
            <person name="Volokhov D.V."/>
            <person name="Furtak V.A."/>
            <person name="Zagorodnyaya T.A."/>
        </authorList>
    </citation>
    <scope>NUCLEOTIDE SEQUENCE</scope>
    <source>
        <strain evidence="1">CSL10203-ORH2</strain>
    </source>
</reference>
<dbReference type="InterPro" id="IPR014054">
    <property type="entry name" value="Phage_regulatory_Rha"/>
</dbReference>
<gene>
    <name evidence="1" type="ORF">NXS09_08125</name>
</gene>
<keyword evidence="2" id="KW-1185">Reference proteome</keyword>
<dbReference type="RefSeq" id="WP_259292050.1">
    <property type="nucleotide sequence ID" value="NZ_JANUXW010000007.1"/>
</dbReference>
<dbReference type="EMBL" id="JANUXW010000007">
    <property type="protein sequence ID" value="MCS4534264.1"/>
    <property type="molecule type" value="Genomic_DNA"/>
</dbReference>
<evidence type="ECO:0000313" key="2">
    <source>
        <dbReference type="Proteomes" id="UP001166947"/>
    </source>
</evidence>